<dbReference type="EMBL" id="ML143417">
    <property type="protein sequence ID" value="TBU28956.1"/>
    <property type="molecule type" value="Genomic_DNA"/>
</dbReference>
<reference evidence="3" key="1">
    <citation type="submission" date="2019-01" db="EMBL/GenBank/DDBJ databases">
        <title>Draft genome sequences of three monokaryotic isolates of the white-rot basidiomycete fungus Dichomitus squalens.</title>
        <authorList>
            <consortium name="DOE Joint Genome Institute"/>
            <person name="Lopez S.C."/>
            <person name="Andreopoulos B."/>
            <person name="Pangilinan J."/>
            <person name="Lipzen A."/>
            <person name="Riley R."/>
            <person name="Ahrendt S."/>
            <person name="Ng V."/>
            <person name="Barry K."/>
            <person name="Daum C."/>
            <person name="Grigoriev I.V."/>
            <person name="Hilden K.S."/>
            <person name="Makela M.R."/>
            <person name="de Vries R.P."/>
        </authorList>
    </citation>
    <scope>NUCLEOTIDE SEQUENCE [LARGE SCALE GENOMIC DNA]</scope>
    <source>
        <strain evidence="3">OM18370.1</strain>
    </source>
</reference>
<feature type="transmembrane region" description="Helical" evidence="2">
    <location>
        <begin position="194"/>
        <end position="218"/>
    </location>
</feature>
<name>A0A4Q9MS16_9APHY</name>
<evidence type="ECO:0000313" key="3">
    <source>
        <dbReference type="EMBL" id="TBU28956.1"/>
    </source>
</evidence>
<feature type="compositionally biased region" description="Basic and acidic residues" evidence="1">
    <location>
        <begin position="462"/>
        <end position="484"/>
    </location>
</feature>
<evidence type="ECO:0000256" key="1">
    <source>
        <dbReference type="SAM" id="MobiDB-lite"/>
    </source>
</evidence>
<keyword evidence="2" id="KW-1133">Transmembrane helix</keyword>
<sequence>MPVIPTEPLRHSTLNLDISGVAGFFGGDVAVSAMGTVNIYQGRKWLGWYNMPGSYEIAKRYGRLARSRIWSGLYPGGHDEPAVLFELDGTVGPRYRGVYSGTVMAKTGHIARLVVSESKELPQQTWTIPAGARETSPIAVTIVDLHVVPAETIEPHIMTKWSASAFTSALSCIPMLASAGTCIACAFVEDWLCFAMIAIGMFCSGFSCFVIGSGTFAFRHPKPAQGAPLGDGILDDNNHFVILRGEEGAVNPITRGAFSLTYRSAPDYSDIGLSSLFLTLQFLVQLLVVPQGTIFGQIMFLSSLGVSWLYNSFLSSLDKRSIQRRILFKDVLGNPRTYKYVLPTRTAMAVFVLLVLARPREPSSQTETPVADGQKTALSSPRAEQEPLGNLLNDLLPNDTEVWTTWKRDLLVKIDKHVDDLRHISFDAPVPSAKESAELHDALHKDSLVALAAYQAYREKLEEDARSSMESIDGKRTPERKDRTSTNTFSAMEMGELQV</sequence>
<protein>
    <submittedName>
        <fullName evidence="3">Uncharacterized protein</fullName>
    </submittedName>
</protein>
<dbReference type="AlphaFoldDB" id="A0A4Q9MS16"/>
<evidence type="ECO:0000256" key="2">
    <source>
        <dbReference type="SAM" id="Phobius"/>
    </source>
</evidence>
<gene>
    <name evidence="3" type="ORF">BD311DRAFT_757517</name>
</gene>
<dbReference type="Proteomes" id="UP000292957">
    <property type="component" value="Unassembled WGS sequence"/>
</dbReference>
<feature type="transmembrane region" description="Helical" evidence="2">
    <location>
        <begin position="20"/>
        <end position="40"/>
    </location>
</feature>
<keyword evidence="2" id="KW-0812">Transmembrane</keyword>
<feature type="transmembrane region" description="Helical" evidence="2">
    <location>
        <begin position="165"/>
        <end position="188"/>
    </location>
</feature>
<organism evidence="3">
    <name type="scientific">Dichomitus squalens</name>
    <dbReference type="NCBI Taxonomy" id="114155"/>
    <lineage>
        <taxon>Eukaryota</taxon>
        <taxon>Fungi</taxon>
        <taxon>Dikarya</taxon>
        <taxon>Basidiomycota</taxon>
        <taxon>Agaricomycotina</taxon>
        <taxon>Agaricomycetes</taxon>
        <taxon>Polyporales</taxon>
        <taxon>Polyporaceae</taxon>
        <taxon>Dichomitus</taxon>
    </lineage>
</organism>
<keyword evidence="2" id="KW-0472">Membrane</keyword>
<feature type="transmembrane region" description="Helical" evidence="2">
    <location>
        <begin position="294"/>
        <end position="317"/>
    </location>
</feature>
<accession>A0A4Q9MS16</accession>
<proteinExistence type="predicted"/>
<feature type="region of interest" description="Disordered" evidence="1">
    <location>
        <begin position="462"/>
        <end position="499"/>
    </location>
</feature>
<dbReference type="OrthoDB" id="2752142at2759"/>
<feature type="transmembrane region" description="Helical" evidence="2">
    <location>
        <begin position="271"/>
        <end position="288"/>
    </location>
</feature>
<feature type="region of interest" description="Disordered" evidence="1">
    <location>
        <begin position="363"/>
        <end position="384"/>
    </location>
</feature>